<dbReference type="InterPro" id="IPR003593">
    <property type="entry name" value="AAA+_ATPase"/>
</dbReference>
<organism evidence="8 9">
    <name type="scientific">Bryocella elongata</name>
    <dbReference type="NCBI Taxonomy" id="863522"/>
    <lineage>
        <taxon>Bacteria</taxon>
        <taxon>Pseudomonadati</taxon>
        <taxon>Acidobacteriota</taxon>
        <taxon>Terriglobia</taxon>
        <taxon>Terriglobales</taxon>
        <taxon>Acidobacteriaceae</taxon>
        <taxon>Bryocella</taxon>
    </lineage>
</organism>
<comment type="catalytic activity">
    <reaction evidence="4">
        <text>ATP + H2O = ADP + phosphate + H(+)</text>
        <dbReference type="Rhea" id="RHEA:13065"/>
        <dbReference type="ChEBI" id="CHEBI:15377"/>
        <dbReference type="ChEBI" id="CHEBI:15378"/>
        <dbReference type="ChEBI" id="CHEBI:30616"/>
        <dbReference type="ChEBI" id="CHEBI:43474"/>
        <dbReference type="ChEBI" id="CHEBI:456216"/>
    </reaction>
</comment>
<dbReference type="InterPro" id="IPR051309">
    <property type="entry name" value="ABCF_ATPase"/>
</dbReference>
<feature type="domain" description="ABC transporter" evidence="7">
    <location>
        <begin position="326"/>
        <end position="564"/>
    </location>
</feature>
<keyword evidence="6" id="KW-0175">Coiled coil</keyword>
<keyword evidence="1" id="KW-0677">Repeat</keyword>
<name>A0A1H6BHQ0_9BACT</name>
<dbReference type="FunFam" id="3.40.50.300:FF:000011">
    <property type="entry name" value="Putative ABC transporter ATP-binding component"/>
    <property type="match status" value="1"/>
</dbReference>
<dbReference type="PANTHER" id="PTHR42855">
    <property type="entry name" value="ABC TRANSPORTER ATP-BINDING SUBUNIT"/>
    <property type="match status" value="1"/>
</dbReference>
<keyword evidence="2" id="KW-0547">Nucleotide-binding</keyword>
<dbReference type="Gene3D" id="3.40.50.300">
    <property type="entry name" value="P-loop containing nucleotide triphosphate hydrolases"/>
    <property type="match status" value="2"/>
</dbReference>
<gene>
    <name evidence="8" type="ORF">SAMN05421819_3716</name>
</gene>
<evidence type="ECO:0000259" key="7">
    <source>
        <dbReference type="PROSITE" id="PS50893"/>
    </source>
</evidence>
<evidence type="ECO:0000256" key="1">
    <source>
        <dbReference type="ARBA" id="ARBA00022737"/>
    </source>
</evidence>
<dbReference type="FunFam" id="3.40.50.300:FF:000309">
    <property type="entry name" value="ABC transporter ATP-binding protein"/>
    <property type="match status" value="1"/>
</dbReference>
<dbReference type="Pfam" id="PF00005">
    <property type="entry name" value="ABC_tran"/>
    <property type="match status" value="2"/>
</dbReference>
<dbReference type="OrthoDB" id="9760950at2"/>
<dbReference type="SUPFAM" id="SSF52540">
    <property type="entry name" value="P-loop containing nucleoside triphosphate hydrolases"/>
    <property type="match status" value="2"/>
</dbReference>
<evidence type="ECO:0000313" key="9">
    <source>
        <dbReference type="Proteomes" id="UP000236728"/>
    </source>
</evidence>
<reference evidence="8 9" key="1">
    <citation type="submission" date="2016-10" db="EMBL/GenBank/DDBJ databases">
        <authorList>
            <person name="de Groot N.N."/>
        </authorList>
    </citation>
    <scope>NUCLEOTIDE SEQUENCE [LARGE SCALE GENOMIC DNA]</scope>
    <source>
        <strain evidence="8 9">DSM 22489</strain>
    </source>
</reference>
<dbReference type="GO" id="GO:0003676">
    <property type="term" value="F:nucleic acid binding"/>
    <property type="evidence" value="ECO:0007669"/>
    <property type="project" value="UniProtKB-ARBA"/>
</dbReference>
<dbReference type="Proteomes" id="UP000236728">
    <property type="component" value="Unassembled WGS sequence"/>
</dbReference>
<accession>A0A1H6BHQ0</accession>
<dbReference type="InterPro" id="IPR003439">
    <property type="entry name" value="ABC_transporter-like_ATP-bd"/>
</dbReference>
<evidence type="ECO:0000256" key="5">
    <source>
        <dbReference type="ARBA" id="ARBA00061478"/>
    </source>
</evidence>
<dbReference type="GO" id="GO:0016887">
    <property type="term" value="F:ATP hydrolysis activity"/>
    <property type="evidence" value="ECO:0007669"/>
    <property type="project" value="InterPro"/>
</dbReference>
<dbReference type="SMART" id="SM00382">
    <property type="entry name" value="AAA"/>
    <property type="match status" value="2"/>
</dbReference>
<dbReference type="InterPro" id="IPR027417">
    <property type="entry name" value="P-loop_NTPase"/>
</dbReference>
<evidence type="ECO:0000256" key="6">
    <source>
        <dbReference type="SAM" id="Coils"/>
    </source>
</evidence>
<dbReference type="EMBL" id="FNVA01000007">
    <property type="protein sequence ID" value="SEG60261.1"/>
    <property type="molecule type" value="Genomic_DNA"/>
</dbReference>
<protein>
    <submittedName>
        <fullName evidence="8">ATP-binding cassette, subfamily F, member 3</fullName>
    </submittedName>
</protein>
<dbReference type="GO" id="GO:0005524">
    <property type="term" value="F:ATP binding"/>
    <property type="evidence" value="ECO:0007669"/>
    <property type="project" value="UniProtKB-KW"/>
</dbReference>
<evidence type="ECO:0000256" key="3">
    <source>
        <dbReference type="ARBA" id="ARBA00022840"/>
    </source>
</evidence>
<dbReference type="Pfam" id="PF12848">
    <property type="entry name" value="ABC_tran_Xtn"/>
    <property type="match status" value="1"/>
</dbReference>
<feature type="domain" description="ABC transporter" evidence="7">
    <location>
        <begin position="2"/>
        <end position="259"/>
    </location>
</feature>
<keyword evidence="3 8" id="KW-0067">ATP-binding</keyword>
<proteinExistence type="inferred from homology"/>
<feature type="coiled-coil region" evidence="6">
    <location>
        <begin position="645"/>
        <end position="713"/>
    </location>
</feature>
<evidence type="ECO:0000256" key="2">
    <source>
        <dbReference type="ARBA" id="ARBA00022741"/>
    </source>
</evidence>
<dbReference type="PANTHER" id="PTHR42855:SF2">
    <property type="entry name" value="DRUG RESISTANCE ABC TRANSPORTER,ATP-BINDING PROTEIN"/>
    <property type="match status" value="1"/>
</dbReference>
<dbReference type="CDD" id="cd03221">
    <property type="entry name" value="ABCF_EF-3"/>
    <property type="match status" value="2"/>
</dbReference>
<dbReference type="InterPro" id="IPR032781">
    <property type="entry name" value="ABC_tran_Xtn"/>
</dbReference>
<comment type="similarity">
    <text evidence="5">Belongs to the ABC transporter superfamily. ABCF family. Uup subfamily.</text>
</comment>
<keyword evidence="9" id="KW-1185">Reference proteome</keyword>
<sequence>MLQLSGAGKRFGHKLLFEELNWLVTPNERTGLVGGNGTGKSTLLKILGGFEGLDYGQRTLVKGMTIGYLPQDGLAMRGKTVFEECLSVFDELREMEKESEALTHVLSDADPKSKEYAAAADRYSEIAEHLHVHDIYTLDAQVGAVLGGLGFSKEDWERKTEEFSGGWQMRIALAKLLLQKPSLLLLDEPTNHLDIESRNWLEEYLNGYENAFILISHDRYFLDMTVKKIVEVWNKRMHVYHGNYEKYLTLKEERRTQLMAAYKNQRDRIEALEAFINRFRAQATKAKQVQSRVKELEKIERIEVPEEEATIHFSFPQPIASGRTVVEVTNLCKDFPTPDGGTKRVLENLNFTIERGDRVALVGANGAGKSTLIRLLSDLDKPTSGQIKLGHNVLPDYFAQDQYKVLDHSHEMLDDITGANPKVDVVTLRSLLGCFMFSGDDVFKKLGVLSGGERNRYAMAKMLVSPSNFLMLDEPTNHLDLRAKDVLLDAIKNFNGTVLFVSHDRYFIDGLATRVFEVENKRVHIYPGNYEDYMFRKSGGSVAHAGTAAKILGSENSANAKVDAATGMIKPVKQTGTADAKTPPAKEPAAVQVKAVVIDGGFDDAPFVSAVEPAGANSTHEIEGSLAAVVPTPKSNVKKLNPIKLKLLEDRVGALEDELADLESRIAAAVGQQGFFTNAEAARTLAAEIEGLREQHAARTAQWEELAMQLEEQATA</sequence>
<dbReference type="InterPro" id="IPR017871">
    <property type="entry name" value="ABC_transporter-like_CS"/>
</dbReference>
<evidence type="ECO:0000256" key="4">
    <source>
        <dbReference type="ARBA" id="ARBA00049360"/>
    </source>
</evidence>
<evidence type="ECO:0000313" key="8">
    <source>
        <dbReference type="EMBL" id="SEG60261.1"/>
    </source>
</evidence>
<dbReference type="PROSITE" id="PS00211">
    <property type="entry name" value="ABC_TRANSPORTER_1"/>
    <property type="match status" value="2"/>
</dbReference>
<dbReference type="PROSITE" id="PS50893">
    <property type="entry name" value="ABC_TRANSPORTER_2"/>
    <property type="match status" value="2"/>
</dbReference>
<dbReference type="AlphaFoldDB" id="A0A1H6BHQ0"/>
<dbReference type="RefSeq" id="WP_103934582.1">
    <property type="nucleotide sequence ID" value="NZ_FNVA01000007.1"/>
</dbReference>